<dbReference type="SUPFAM" id="SSF52402">
    <property type="entry name" value="Adenine nucleotide alpha hydrolases-like"/>
    <property type="match status" value="1"/>
</dbReference>
<reference evidence="10 11" key="1">
    <citation type="submission" date="2014-08" db="EMBL/GenBank/DDBJ databases">
        <title>Porphyromonas canoris strain:OH2762 Genome sequencing.</title>
        <authorList>
            <person name="Wallis C."/>
            <person name="Deusch O."/>
            <person name="O'Flynn C."/>
            <person name="Davis I."/>
            <person name="Jospin G."/>
            <person name="Darling A.E."/>
            <person name="Coil D.A."/>
            <person name="Alexiev A."/>
            <person name="Horsfall A."/>
            <person name="Kirkwood N."/>
            <person name="Harris S."/>
            <person name="Eisen J.A."/>
        </authorList>
    </citation>
    <scope>NUCLEOTIDE SEQUENCE [LARGE SCALE GENOMIC DNA]</scope>
    <source>
        <strain evidence="11">COT-108 OH2762</strain>
    </source>
</reference>
<dbReference type="SMART" id="SM00977">
    <property type="entry name" value="TilS_C"/>
    <property type="match status" value="1"/>
</dbReference>
<evidence type="ECO:0000256" key="6">
    <source>
        <dbReference type="ARBA" id="ARBA00022840"/>
    </source>
</evidence>
<organism evidence="10 11">
    <name type="scientific">Porphyromonas canoris</name>
    <dbReference type="NCBI Taxonomy" id="36875"/>
    <lineage>
        <taxon>Bacteria</taxon>
        <taxon>Pseudomonadati</taxon>
        <taxon>Bacteroidota</taxon>
        <taxon>Bacteroidia</taxon>
        <taxon>Bacteroidales</taxon>
        <taxon>Porphyromonadaceae</taxon>
        <taxon>Porphyromonas</taxon>
    </lineage>
</organism>
<dbReference type="CDD" id="cd01992">
    <property type="entry name" value="TilS_N"/>
    <property type="match status" value="1"/>
</dbReference>
<dbReference type="InterPro" id="IPR011063">
    <property type="entry name" value="TilS/TtcA_N"/>
</dbReference>
<feature type="binding site" evidence="8">
    <location>
        <begin position="19"/>
        <end position="24"/>
    </location>
    <ligand>
        <name>ATP</name>
        <dbReference type="ChEBI" id="CHEBI:30616"/>
    </ligand>
</feature>
<dbReference type="PANTHER" id="PTHR43033:SF1">
    <property type="entry name" value="TRNA(ILE)-LYSIDINE SYNTHASE-RELATED"/>
    <property type="match status" value="1"/>
</dbReference>
<keyword evidence="6 8" id="KW-0067">ATP-binding</keyword>
<dbReference type="SUPFAM" id="SSF56037">
    <property type="entry name" value="PheT/TilS domain"/>
    <property type="match status" value="1"/>
</dbReference>
<keyword evidence="4 8" id="KW-0819">tRNA processing</keyword>
<dbReference type="EC" id="6.3.4.19" evidence="8"/>
<comment type="catalytic activity">
    <reaction evidence="7 8">
        <text>cytidine(34) in tRNA(Ile2) + L-lysine + ATP = lysidine(34) in tRNA(Ile2) + AMP + diphosphate + H(+)</text>
        <dbReference type="Rhea" id="RHEA:43744"/>
        <dbReference type="Rhea" id="RHEA-COMP:10625"/>
        <dbReference type="Rhea" id="RHEA-COMP:10670"/>
        <dbReference type="ChEBI" id="CHEBI:15378"/>
        <dbReference type="ChEBI" id="CHEBI:30616"/>
        <dbReference type="ChEBI" id="CHEBI:32551"/>
        <dbReference type="ChEBI" id="CHEBI:33019"/>
        <dbReference type="ChEBI" id="CHEBI:82748"/>
        <dbReference type="ChEBI" id="CHEBI:83665"/>
        <dbReference type="ChEBI" id="CHEBI:456215"/>
        <dbReference type="EC" id="6.3.4.19"/>
    </reaction>
</comment>
<comment type="caution">
    <text evidence="10">The sequence shown here is derived from an EMBL/GenBank/DDBJ whole genome shotgun (WGS) entry which is preliminary data.</text>
</comment>
<evidence type="ECO:0000256" key="2">
    <source>
        <dbReference type="ARBA" id="ARBA00022490"/>
    </source>
</evidence>
<evidence type="ECO:0000256" key="5">
    <source>
        <dbReference type="ARBA" id="ARBA00022741"/>
    </source>
</evidence>
<dbReference type="InterPro" id="IPR012796">
    <property type="entry name" value="Lysidine-tRNA-synth_C"/>
</dbReference>
<dbReference type="Gene3D" id="3.40.50.620">
    <property type="entry name" value="HUPs"/>
    <property type="match status" value="1"/>
</dbReference>
<keyword evidence="2 8" id="KW-0963">Cytoplasm</keyword>
<dbReference type="RefSeq" id="WP_161785901.1">
    <property type="nucleotide sequence ID" value="NZ_JQZV01000013.1"/>
</dbReference>
<proteinExistence type="inferred from homology"/>
<dbReference type="InterPro" id="IPR012094">
    <property type="entry name" value="tRNA_Ile_lys_synt"/>
</dbReference>
<evidence type="ECO:0000313" key="10">
    <source>
        <dbReference type="EMBL" id="KGN92134.1"/>
    </source>
</evidence>
<dbReference type="PANTHER" id="PTHR43033">
    <property type="entry name" value="TRNA(ILE)-LYSIDINE SYNTHASE-RELATED"/>
    <property type="match status" value="1"/>
</dbReference>
<dbReference type="Pfam" id="PF01171">
    <property type="entry name" value="ATP_bind_3"/>
    <property type="match status" value="1"/>
</dbReference>
<evidence type="ECO:0000256" key="1">
    <source>
        <dbReference type="ARBA" id="ARBA00004496"/>
    </source>
</evidence>
<evidence type="ECO:0000256" key="4">
    <source>
        <dbReference type="ARBA" id="ARBA00022694"/>
    </source>
</evidence>
<comment type="function">
    <text evidence="8">Ligates lysine onto the cytidine present at position 34 of the AUA codon-specific tRNA(Ile) that contains the anticodon CAU, in an ATP-dependent manner. Cytidine is converted to lysidine, thus changing the amino acid specificity of the tRNA from methionine to isoleucine.</text>
</comment>
<evidence type="ECO:0000256" key="8">
    <source>
        <dbReference type="HAMAP-Rule" id="MF_01161"/>
    </source>
</evidence>
<evidence type="ECO:0000259" key="9">
    <source>
        <dbReference type="SMART" id="SM00977"/>
    </source>
</evidence>
<comment type="subcellular location">
    <subcellularLocation>
        <location evidence="1 8">Cytoplasm</location>
    </subcellularLocation>
</comment>
<dbReference type="Proteomes" id="UP000030101">
    <property type="component" value="Unassembled WGS sequence"/>
</dbReference>
<protein>
    <recommendedName>
        <fullName evidence="8">tRNA(Ile)-lysidine synthase</fullName>
        <ecNumber evidence="8">6.3.4.19</ecNumber>
    </recommendedName>
    <alternativeName>
        <fullName evidence="8">tRNA(Ile)-2-lysyl-cytidine synthase</fullName>
    </alternativeName>
    <alternativeName>
        <fullName evidence="8">tRNA(Ile)-lysidine synthetase</fullName>
    </alternativeName>
</protein>
<dbReference type="InterPro" id="IPR014729">
    <property type="entry name" value="Rossmann-like_a/b/a_fold"/>
</dbReference>
<comment type="domain">
    <text evidence="8">The N-terminal region contains the highly conserved SGGXDS motif, predicted to be a P-loop motif involved in ATP binding.</text>
</comment>
<keyword evidence="11" id="KW-1185">Reference proteome</keyword>
<gene>
    <name evidence="8" type="primary">tilS</name>
    <name evidence="10" type="ORF">HQ43_08880</name>
</gene>
<dbReference type="EMBL" id="JQZV01000013">
    <property type="protein sequence ID" value="KGN92134.1"/>
    <property type="molecule type" value="Genomic_DNA"/>
</dbReference>
<evidence type="ECO:0000313" key="11">
    <source>
        <dbReference type="Proteomes" id="UP000030101"/>
    </source>
</evidence>
<name>A0ABR4XKD2_9PORP</name>
<accession>A0ABR4XKD2</accession>
<sequence length="440" mass="50086">MERTSDILPEGATIVVGLSGGLDSMVLTHLLNAAGYNLIIANCNFQLRGKESERDAAFVRDVCAERWSNHRFFYMVFNTQKVAKEKGISIEMAARDLRHAWLKELKETYGAEAIALGHHHTDQVETILLNLIRGTGIRGLLGMEEWRSPILRPLLGIKKEQLRAYAKLHSIPSIEDSSNHQPIYKRNKVRLELLPLLKEFNPSIEDTLFKSVDYWKEEHLAFQKSYLDFAKVAITRFGQRLDMHKLVISTSPAAFLHEYLSDYNFSSEVIADILREPMLSGRRFFNRDLSYEAELFRGALYLSPANAEREFKITIPKVNGSWHVGKGTIAASFLDVEEVGAYDKGCLYLDADTIPETLVLRTVDTKDSFSPMGMRGRKEATDFLKDHGVPNIFRPNYLVIEAVGEVLGVLPFRVADSVKIRPNTRKVFCLKWEHPCHSDR</sequence>
<keyword evidence="5 8" id="KW-0547">Nucleotide-binding</keyword>
<dbReference type="NCBIfam" id="TIGR02432">
    <property type="entry name" value="lysidine_TilS_N"/>
    <property type="match status" value="1"/>
</dbReference>
<comment type="similarity">
    <text evidence="8">Belongs to the tRNA(Ile)-lysidine synthase family.</text>
</comment>
<feature type="domain" description="Lysidine-tRNA(Ile) synthetase C-terminal" evidence="9">
    <location>
        <begin position="358"/>
        <end position="432"/>
    </location>
</feature>
<evidence type="ECO:0000256" key="7">
    <source>
        <dbReference type="ARBA" id="ARBA00048539"/>
    </source>
</evidence>
<dbReference type="InterPro" id="IPR012795">
    <property type="entry name" value="tRNA_Ile_lys_synt_N"/>
</dbReference>
<keyword evidence="3 8" id="KW-0436">Ligase</keyword>
<evidence type="ECO:0000256" key="3">
    <source>
        <dbReference type="ARBA" id="ARBA00022598"/>
    </source>
</evidence>
<dbReference type="HAMAP" id="MF_01161">
    <property type="entry name" value="tRNA_Ile_lys_synt"/>
    <property type="match status" value="1"/>
</dbReference>